<dbReference type="PANTHER" id="PTHR33325:SF11">
    <property type="entry name" value="COLD SHOCK DOMAIN-CONTAINING PROTEIN 4-LIKE"/>
    <property type="match status" value="1"/>
</dbReference>
<dbReference type="PANTHER" id="PTHR33325">
    <property type="entry name" value="ZINC FINGER, CCHC-TYPE-RELATED"/>
    <property type="match status" value="1"/>
</dbReference>
<proteinExistence type="predicted"/>
<dbReference type="Proteomes" id="UP001280121">
    <property type="component" value="Unassembled WGS sequence"/>
</dbReference>
<comment type="caution">
    <text evidence="2">The sequence shown here is derived from an EMBL/GenBank/DDBJ whole genome shotgun (WGS) entry which is preliminary data.</text>
</comment>
<dbReference type="EMBL" id="JANJYI010000007">
    <property type="protein sequence ID" value="KAK2642153.1"/>
    <property type="molecule type" value="Genomic_DNA"/>
</dbReference>
<protein>
    <recommendedName>
        <fullName evidence="4">CCHC-type domain-containing protein</fullName>
    </recommendedName>
</protein>
<evidence type="ECO:0008006" key="4">
    <source>
        <dbReference type="Google" id="ProtNLM"/>
    </source>
</evidence>
<evidence type="ECO:0000313" key="2">
    <source>
        <dbReference type="EMBL" id="KAK2642153.1"/>
    </source>
</evidence>
<name>A0AAD9WTP4_9ROSI</name>
<keyword evidence="3" id="KW-1185">Reference proteome</keyword>
<feature type="compositionally biased region" description="Basic residues" evidence="1">
    <location>
        <begin position="45"/>
        <end position="73"/>
    </location>
</feature>
<accession>A0AAD9WTP4</accession>
<reference evidence="2" key="1">
    <citation type="journal article" date="2023" name="Plant J.">
        <title>Genome sequences and population genomics provide insights into the demographic history, inbreeding, and mutation load of two 'living fossil' tree species of Dipteronia.</title>
        <authorList>
            <person name="Feng Y."/>
            <person name="Comes H.P."/>
            <person name="Chen J."/>
            <person name="Zhu S."/>
            <person name="Lu R."/>
            <person name="Zhang X."/>
            <person name="Li P."/>
            <person name="Qiu J."/>
            <person name="Olsen K.M."/>
            <person name="Qiu Y."/>
        </authorList>
    </citation>
    <scope>NUCLEOTIDE SEQUENCE</scope>
    <source>
        <strain evidence="2">KIB01</strain>
    </source>
</reference>
<dbReference type="AlphaFoldDB" id="A0AAD9WTP4"/>
<feature type="region of interest" description="Disordered" evidence="1">
    <location>
        <begin position="39"/>
        <end position="78"/>
    </location>
</feature>
<organism evidence="2 3">
    <name type="scientific">Dipteronia dyeriana</name>
    <dbReference type="NCBI Taxonomy" id="168575"/>
    <lineage>
        <taxon>Eukaryota</taxon>
        <taxon>Viridiplantae</taxon>
        <taxon>Streptophyta</taxon>
        <taxon>Embryophyta</taxon>
        <taxon>Tracheophyta</taxon>
        <taxon>Spermatophyta</taxon>
        <taxon>Magnoliopsida</taxon>
        <taxon>eudicotyledons</taxon>
        <taxon>Gunneridae</taxon>
        <taxon>Pentapetalae</taxon>
        <taxon>rosids</taxon>
        <taxon>malvids</taxon>
        <taxon>Sapindales</taxon>
        <taxon>Sapindaceae</taxon>
        <taxon>Hippocastanoideae</taxon>
        <taxon>Acereae</taxon>
        <taxon>Dipteronia</taxon>
    </lineage>
</organism>
<sequence>MSGSHRTCPMENSGAFFAGDFVREFTGMSIRDFDPNNCGSYRGHGSSRGRGRGRGRGHYQGRMGHNKKSKPNHQKWNYNDEKQEKGKDFQNELFKNHDNACFRCGVQRHWSRTCRTLKHLVELYLASLKAKVKEVETNFVDHDEPINITHLDVSDFSKDPNGNIGHLIGDGHVNTN</sequence>
<gene>
    <name evidence="2" type="ORF">Ddye_023916</name>
</gene>
<evidence type="ECO:0000313" key="3">
    <source>
        <dbReference type="Proteomes" id="UP001280121"/>
    </source>
</evidence>
<evidence type="ECO:0000256" key="1">
    <source>
        <dbReference type="SAM" id="MobiDB-lite"/>
    </source>
</evidence>